<protein>
    <submittedName>
        <fullName evidence="1">Uncharacterized protein</fullName>
    </submittedName>
</protein>
<dbReference type="Gene3D" id="1.25.40.10">
    <property type="entry name" value="Tetratricopeptide repeat domain"/>
    <property type="match status" value="1"/>
</dbReference>
<evidence type="ECO:0000313" key="1">
    <source>
        <dbReference type="EMBL" id="MWB96701.1"/>
    </source>
</evidence>
<dbReference type="EMBL" id="WSTB01000017">
    <property type="protein sequence ID" value="MWB96701.1"/>
    <property type="molecule type" value="Genomic_DNA"/>
</dbReference>
<accession>A0A6I4NRF4</accession>
<dbReference type="RefSeq" id="WP_160376588.1">
    <property type="nucleotide sequence ID" value="NZ_WSTB01000017.1"/>
</dbReference>
<evidence type="ECO:0000313" key="2">
    <source>
        <dbReference type="Proteomes" id="UP000471501"/>
    </source>
</evidence>
<sequence length="748" mass="85399">MQKLVFGLMSVFCIGFTSFSQTKSIEKGTYISASKGQKIKLNLLDDNKYELVFYSGEYEIKGDSLLFKNQQKTADVFELTYSKDKSIKSKKVKIKFIDAYYSFYLGTQTGTQDVEYQKIKIDYNINPDQTDVTVEIERSDFIYLVYEGYDGAGSVAKYALPKDINDVAVKYTPDLMGDLKISGYFDSKTNELTLGEKAGKNPLVFRSEKEASTSVSNSKIMPLESLVIPNWTYPGKEPLIQDDFGSEVVVDTTVYPPLSQEDVPAKVDFKLKIENNLKEAIAMTKKVPGKYLVVYSNAKNIAVKEEFETFIKDQEIQVGYNFYDGYRPELDRYNFYLASKDDKKWLKNNTIEDDPTIVILDGEGRILAKAKATLESKGYQFSYVDQVCKDLDRNVAVYAFYKVISDKKSTDASLITAFNKVSALELPYSYDTQYTVAENENSGDFKIDFPKLDKKEVSQRWYNLVAAHQKDVKPNMYLVETILKEIKNIGFTKQLFKEEKVLNDADFLAIDYVIKHAAVIETERQAFNTNTDEIHAVGNISSEISKAFYSENYYSEFTGEKIGKQDQKKVASVYKKLIANGNGTFNSYKSYLNYLKSVSATSEIDSDYLKEFDPFFTQFLSLENGNAFEQLDKLLESMDAGSEGYHDSWISFKETCSYMCNESAWSVVVKPEHANFLKNAINWSEYSLVINKNNPYYLDTLAQLYYLDGQKEKAIKTQEQALKYVEAVDELSLADMKEVLEKMQNGTY</sequence>
<keyword evidence="2" id="KW-1185">Reference proteome</keyword>
<comment type="caution">
    <text evidence="1">The sequence shown here is derived from an EMBL/GenBank/DDBJ whole genome shotgun (WGS) entry which is preliminary data.</text>
</comment>
<name>A0A6I4NRF4_9FLAO</name>
<dbReference type="Proteomes" id="UP000471501">
    <property type="component" value="Unassembled WGS sequence"/>
</dbReference>
<dbReference type="AlphaFoldDB" id="A0A6I4NRF4"/>
<reference evidence="1 2" key="1">
    <citation type="submission" date="2019-12" db="EMBL/GenBank/DDBJ databases">
        <authorList>
            <person name="Kim Y.S."/>
        </authorList>
    </citation>
    <scope>NUCLEOTIDE SEQUENCE [LARGE SCALE GENOMIC DNA]</scope>
    <source>
        <strain evidence="1 2">GA093</strain>
    </source>
</reference>
<dbReference type="InterPro" id="IPR011990">
    <property type="entry name" value="TPR-like_helical_dom_sf"/>
</dbReference>
<proteinExistence type="predicted"/>
<gene>
    <name evidence="1" type="ORF">GON26_20245</name>
</gene>
<dbReference type="SUPFAM" id="SSF48452">
    <property type="entry name" value="TPR-like"/>
    <property type="match status" value="1"/>
</dbReference>
<organism evidence="1 2">
    <name type="scientific">Flavobacterium hydrocarbonoxydans</name>
    <dbReference type="NCBI Taxonomy" id="2683249"/>
    <lineage>
        <taxon>Bacteria</taxon>
        <taxon>Pseudomonadati</taxon>
        <taxon>Bacteroidota</taxon>
        <taxon>Flavobacteriia</taxon>
        <taxon>Flavobacteriales</taxon>
        <taxon>Flavobacteriaceae</taxon>
        <taxon>Flavobacterium</taxon>
    </lineage>
</organism>